<dbReference type="PROSITE" id="PS50920">
    <property type="entry name" value="SOLCAR"/>
    <property type="match status" value="1"/>
</dbReference>
<dbReference type="Gene3D" id="1.50.40.10">
    <property type="entry name" value="Mitochondrial carrier domain"/>
    <property type="match status" value="1"/>
</dbReference>
<evidence type="ECO:0000256" key="9">
    <source>
        <dbReference type="RuleBase" id="RU000488"/>
    </source>
</evidence>
<evidence type="ECO:0000256" key="6">
    <source>
        <dbReference type="ARBA" id="ARBA00022989"/>
    </source>
</evidence>
<evidence type="ECO:0000256" key="4">
    <source>
        <dbReference type="ARBA" id="ARBA00022692"/>
    </source>
</evidence>
<dbReference type="EMBL" id="JASCZI010012097">
    <property type="protein sequence ID" value="MED6117993.1"/>
    <property type="molecule type" value="Genomic_DNA"/>
</dbReference>
<evidence type="ECO:0000313" key="11">
    <source>
        <dbReference type="Proteomes" id="UP001341840"/>
    </source>
</evidence>
<evidence type="ECO:0000256" key="3">
    <source>
        <dbReference type="ARBA" id="ARBA00022448"/>
    </source>
</evidence>
<keyword evidence="6" id="KW-1133">Transmembrane helix</keyword>
<dbReference type="InterPro" id="IPR050391">
    <property type="entry name" value="Mito_Metabolite_Transporter"/>
</dbReference>
<dbReference type="Pfam" id="PF00153">
    <property type="entry name" value="Mito_carr"/>
    <property type="match status" value="1"/>
</dbReference>
<accession>A0ABU6R1T5</accession>
<organism evidence="10 11">
    <name type="scientific">Stylosanthes scabra</name>
    <dbReference type="NCBI Taxonomy" id="79078"/>
    <lineage>
        <taxon>Eukaryota</taxon>
        <taxon>Viridiplantae</taxon>
        <taxon>Streptophyta</taxon>
        <taxon>Embryophyta</taxon>
        <taxon>Tracheophyta</taxon>
        <taxon>Spermatophyta</taxon>
        <taxon>Magnoliopsida</taxon>
        <taxon>eudicotyledons</taxon>
        <taxon>Gunneridae</taxon>
        <taxon>Pentapetalae</taxon>
        <taxon>rosids</taxon>
        <taxon>fabids</taxon>
        <taxon>Fabales</taxon>
        <taxon>Fabaceae</taxon>
        <taxon>Papilionoideae</taxon>
        <taxon>50 kb inversion clade</taxon>
        <taxon>dalbergioids sensu lato</taxon>
        <taxon>Dalbergieae</taxon>
        <taxon>Pterocarpus clade</taxon>
        <taxon>Stylosanthes</taxon>
    </lineage>
</organism>
<protein>
    <submittedName>
        <fullName evidence="10">Uncharacterized protein</fullName>
    </submittedName>
</protein>
<evidence type="ECO:0000256" key="1">
    <source>
        <dbReference type="ARBA" id="ARBA00004141"/>
    </source>
</evidence>
<evidence type="ECO:0000256" key="5">
    <source>
        <dbReference type="ARBA" id="ARBA00022737"/>
    </source>
</evidence>
<dbReference type="InterPro" id="IPR018108">
    <property type="entry name" value="MCP_transmembrane"/>
</dbReference>
<comment type="caution">
    <text evidence="10">The sequence shown here is derived from an EMBL/GenBank/DDBJ whole genome shotgun (WGS) entry which is preliminary data.</text>
</comment>
<evidence type="ECO:0000256" key="2">
    <source>
        <dbReference type="ARBA" id="ARBA00006375"/>
    </source>
</evidence>
<keyword evidence="7 8" id="KW-0472">Membrane</keyword>
<evidence type="ECO:0000256" key="8">
    <source>
        <dbReference type="PROSITE-ProRule" id="PRU00282"/>
    </source>
</evidence>
<dbReference type="PANTHER" id="PTHR45618">
    <property type="entry name" value="MITOCHONDRIAL DICARBOXYLATE CARRIER-RELATED"/>
    <property type="match status" value="1"/>
</dbReference>
<dbReference type="Proteomes" id="UP001341840">
    <property type="component" value="Unassembled WGS sequence"/>
</dbReference>
<keyword evidence="11" id="KW-1185">Reference proteome</keyword>
<sequence length="76" mass="8270">MQADATFPAAHRRNYTNVFNALDRVIADEGVLALWRGLEPSLAKDFVLATGTVSSYLPIYGYLKDSLGCGDTTSMI</sequence>
<feature type="non-terminal residue" evidence="10">
    <location>
        <position position="76"/>
    </location>
</feature>
<keyword evidence="5" id="KW-0677">Repeat</keyword>
<evidence type="ECO:0000256" key="7">
    <source>
        <dbReference type="ARBA" id="ARBA00023136"/>
    </source>
</evidence>
<reference evidence="10 11" key="1">
    <citation type="journal article" date="2023" name="Plants (Basel)">
        <title>Bridging the Gap: Combining Genomics and Transcriptomics Approaches to Understand Stylosanthes scabra, an Orphan Legume from the Brazilian Caatinga.</title>
        <authorList>
            <person name="Ferreira-Neto J.R.C."/>
            <person name="da Silva M.D."/>
            <person name="Binneck E."/>
            <person name="de Melo N.F."/>
            <person name="da Silva R.H."/>
            <person name="de Melo A.L.T.M."/>
            <person name="Pandolfi V."/>
            <person name="Bustamante F.O."/>
            <person name="Brasileiro-Vidal A.C."/>
            <person name="Benko-Iseppon A.M."/>
        </authorList>
    </citation>
    <scope>NUCLEOTIDE SEQUENCE [LARGE SCALE GENOMIC DNA]</scope>
    <source>
        <tissue evidence="10">Leaves</tissue>
    </source>
</reference>
<keyword evidence="4 8" id="KW-0812">Transmembrane</keyword>
<keyword evidence="3 9" id="KW-0813">Transport</keyword>
<evidence type="ECO:0000313" key="10">
    <source>
        <dbReference type="EMBL" id="MED6117993.1"/>
    </source>
</evidence>
<comment type="similarity">
    <text evidence="2 9">Belongs to the mitochondrial carrier (TC 2.A.29) family.</text>
</comment>
<name>A0ABU6R1T5_9FABA</name>
<comment type="subcellular location">
    <subcellularLocation>
        <location evidence="1">Membrane</location>
        <topology evidence="1">Multi-pass membrane protein</topology>
    </subcellularLocation>
</comment>
<feature type="repeat" description="Solcar" evidence="8">
    <location>
        <begin position="1"/>
        <end position="62"/>
    </location>
</feature>
<proteinExistence type="inferred from homology"/>
<dbReference type="SUPFAM" id="SSF103506">
    <property type="entry name" value="Mitochondrial carrier"/>
    <property type="match status" value="1"/>
</dbReference>
<gene>
    <name evidence="10" type="ORF">PIB30_115242</name>
</gene>
<dbReference type="InterPro" id="IPR023395">
    <property type="entry name" value="MCP_dom_sf"/>
</dbReference>